<proteinExistence type="predicted"/>
<dbReference type="Proteomes" id="UP001318860">
    <property type="component" value="Unassembled WGS sequence"/>
</dbReference>
<gene>
    <name evidence="1" type="ORF">DH2020_004928</name>
</gene>
<organism evidence="1 2">
    <name type="scientific">Rehmannia glutinosa</name>
    <name type="common">Chinese foxglove</name>
    <dbReference type="NCBI Taxonomy" id="99300"/>
    <lineage>
        <taxon>Eukaryota</taxon>
        <taxon>Viridiplantae</taxon>
        <taxon>Streptophyta</taxon>
        <taxon>Embryophyta</taxon>
        <taxon>Tracheophyta</taxon>
        <taxon>Spermatophyta</taxon>
        <taxon>Magnoliopsida</taxon>
        <taxon>eudicotyledons</taxon>
        <taxon>Gunneridae</taxon>
        <taxon>Pentapetalae</taxon>
        <taxon>asterids</taxon>
        <taxon>lamiids</taxon>
        <taxon>Lamiales</taxon>
        <taxon>Orobanchaceae</taxon>
        <taxon>Rehmannieae</taxon>
        <taxon>Rehmannia</taxon>
    </lineage>
</organism>
<protein>
    <submittedName>
        <fullName evidence="1">Uncharacterized protein</fullName>
    </submittedName>
</protein>
<evidence type="ECO:0000313" key="2">
    <source>
        <dbReference type="Proteomes" id="UP001318860"/>
    </source>
</evidence>
<accession>A0ABR0XQS1</accession>
<dbReference type="PANTHER" id="PTHR33116:SF86">
    <property type="entry name" value="REVERSE TRANSCRIPTASE DOMAIN-CONTAINING PROTEIN"/>
    <property type="match status" value="1"/>
</dbReference>
<name>A0ABR0XQS1_REHGL</name>
<sequence>MSCFLLPQNVCQQINSIVSNFWWGQKHEERRIYWCSWNNLTKAKHEGGLGFRDLQCFNEAMLAKQRWRLIHESSSLLAQSLHARYYPNNNFLNATIGYNPSYTWKIIVAGRQIITKGIQWNIGNGCDTLVWKDPWVPNLPKFRILSPQGEGIMELRDGDLMHEDMLGWNVEQLKELFNPLEVTTIRSIPLISMIKRDRIMRHYTKNGIYSVKYGYLVAKKDQDNERASTSSTGNDYKLWRWTW</sequence>
<reference evidence="1 2" key="1">
    <citation type="journal article" date="2021" name="Comput. Struct. Biotechnol. J.">
        <title>De novo genome assembly of the potent medicinal plant Rehmannia glutinosa using nanopore technology.</title>
        <authorList>
            <person name="Ma L."/>
            <person name="Dong C."/>
            <person name="Song C."/>
            <person name="Wang X."/>
            <person name="Zheng X."/>
            <person name="Niu Y."/>
            <person name="Chen S."/>
            <person name="Feng W."/>
        </authorList>
    </citation>
    <scope>NUCLEOTIDE SEQUENCE [LARGE SCALE GENOMIC DNA]</scope>
    <source>
        <strain evidence="1">DH-2019</strain>
    </source>
</reference>
<keyword evidence="2" id="KW-1185">Reference proteome</keyword>
<evidence type="ECO:0000313" key="1">
    <source>
        <dbReference type="EMBL" id="KAK6161547.1"/>
    </source>
</evidence>
<dbReference type="PANTHER" id="PTHR33116">
    <property type="entry name" value="REVERSE TRANSCRIPTASE ZINC-BINDING DOMAIN-CONTAINING PROTEIN-RELATED-RELATED"/>
    <property type="match status" value="1"/>
</dbReference>
<comment type="caution">
    <text evidence="1">The sequence shown here is derived from an EMBL/GenBank/DDBJ whole genome shotgun (WGS) entry which is preliminary data.</text>
</comment>
<dbReference type="EMBL" id="JABTTQ020000003">
    <property type="protein sequence ID" value="KAK6161547.1"/>
    <property type="molecule type" value="Genomic_DNA"/>
</dbReference>